<evidence type="ECO:0000256" key="8">
    <source>
        <dbReference type="PROSITE-ProRule" id="PRU00740"/>
    </source>
</evidence>
<evidence type="ECO:0000313" key="12">
    <source>
        <dbReference type="EMBL" id="KAI7791407.1"/>
    </source>
</evidence>
<keyword evidence="13" id="KW-1185">Reference proteome</keyword>
<evidence type="ECO:0000256" key="10">
    <source>
        <dbReference type="SAM" id="SignalP"/>
    </source>
</evidence>
<keyword evidence="8" id="KW-0458">Lysosome</keyword>
<comment type="similarity">
    <text evidence="8">Belongs to the LAMP family.</text>
</comment>
<evidence type="ECO:0000313" key="13">
    <source>
        <dbReference type="Proteomes" id="UP001059041"/>
    </source>
</evidence>
<keyword evidence="2 8" id="KW-0812">Transmembrane</keyword>
<keyword evidence="8" id="KW-1015">Disulfide bond</keyword>
<evidence type="ECO:0000256" key="6">
    <source>
        <dbReference type="ARBA" id="ARBA00023136"/>
    </source>
</evidence>
<dbReference type="GO" id="GO:0005886">
    <property type="term" value="C:plasma membrane"/>
    <property type="evidence" value="ECO:0007669"/>
    <property type="project" value="TreeGrafter"/>
</dbReference>
<accession>A0A9W7T877</accession>
<dbReference type="EMBL" id="JAFHDT010000025">
    <property type="protein sequence ID" value="KAI7791407.1"/>
    <property type="molecule type" value="Genomic_DNA"/>
</dbReference>
<feature type="chain" id="PRO_5040730852" evidence="10">
    <location>
        <begin position="22"/>
        <end position="265"/>
    </location>
</feature>
<feature type="signal peptide" evidence="10">
    <location>
        <begin position="1"/>
        <end position="21"/>
    </location>
</feature>
<evidence type="ECO:0000259" key="11">
    <source>
        <dbReference type="Pfam" id="PF01299"/>
    </source>
</evidence>
<evidence type="ECO:0000256" key="7">
    <source>
        <dbReference type="ARBA" id="ARBA00023180"/>
    </source>
</evidence>
<evidence type="ECO:0000256" key="9">
    <source>
        <dbReference type="SAM" id="Phobius"/>
    </source>
</evidence>
<dbReference type="PANTHER" id="PTHR11506">
    <property type="entry name" value="LYSOSOME-ASSOCIATED MEMBRANE GLYCOPROTEIN"/>
    <property type="match status" value="1"/>
</dbReference>
<feature type="disulfide bond" evidence="8">
    <location>
        <begin position="186"/>
        <end position="223"/>
    </location>
</feature>
<evidence type="ECO:0000256" key="5">
    <source>
        <dbReference type="ARBA" id="ARBA00022989"/>
    </source>
</evidence>
<evidence type="ECO:0000256" key="1">
    <source>
        <dbReference type="ARBA" id="ARBA00004530"/>
    </source>
</evidence>
<dbReference type="GO" id="GO:0031902">
    <property type="term" value="C:late endosome membrane"/>
    <property type="evidence" value="ECO:0007669"/>
    <property type="project" value="TreeGrafter"/>
</dbReference>
<dbReference type="GO" id="GO:0005765">
    <property type="term" value="C:lysosomal membrane"/>
    <property type="evidence" value="ECO:0007669"/>
    <property type="project" value="UniProtKB-SubCell"/>
</dbReference>
<evidence type="ECO:0000256" key="2">
    <source>
        <dbReference type="ARBA" id="ARBA00022692"/>
    </source>
</evidence>
<dbReference type="PRINTS" id="PR00336">
    <property type="entry name" value="LYSASSOCTDMP"/>
</dbReference>
<name>A0A9W7T877_TRIRA</name>
<dbReference type="PROSITE" id="PS51407">
    <property type="entry name" value="LAMP_3"/>
    <property type="match status" value="1"/>
</dbReference>
<keyword evidence="5 9" id="KW-1133">Transmembrane helix</keyword>
<dbReference type="InterPro" id="IPR048528">
    <property type="entry name" value="Lamp2-like_luminal"/>
</dbReference>
<reference evidence="12" key="1">
    <citation type="submission" date="2021-02" db="EMBL/GenBank/DDBJ databases">
        <title>Comparative genomics reveals that relaxation of natural selection precedes convergent phenotypic evolution of cavefish.</title>
        <authorList>
            <person name="Peng Z."/>
        </authorList>
    </citation>
    <scope>NUCLEOTIDE SEQUENCE</scope>
    <source>
        <tissue evidence="12">Muscle</tissue>
    </source>
</reference>
<dbReference type="AlphaFoldDB" id="A0A9W7T877"/>
<comment type="caution">
    <text evidence="12">The sequence shown here is derived from an EMBL/GenBank/DDBJ whole genome shotgun (WGS) entry which is preliminary data.</text>
</comment>
<gene>
    <name evidence="12" type="ORF">IRJ41_018857</name>
</gene>
<sequence>MIRSSRIILLFLVLCSLNCQGSPPTSNAIESMTKEATEEGLVSITSDARPPLTNVSISPVLQPKESIPPQFTYILRNRQGKVCARVSLGVEYVVRENKKKYYFNINPSLTRATGYCGVSESLLSLDFDGGNLQFVFKKEGSFSYVNTIKGHLKPAPPCKNCKNKTYIGVMDHEKLFKATNGLSFKCNTETTLILADFFRVKLVPLQIQAFDLNNGAFGKEVECWADYNRRMIPIILGAVAAAVCLIAILTYLLVRERRGQGYEQL</sequence>
<comment type="subcellular location">
    <subcellularLocation>
        <location evidence="1">Endosome membrane</location>
        <topology evidence="1">Single-pass type I membrane protein</topology>
    </subcellularLocation>
    <subcellularLocation>
        <location evidence="8">Lysosome membrane</location>
        <topology evidence="8">Single-pass type I membrane protein</topology>
    </subcellularLocation>
</comment>
<feature type="transmembrane region" description="Helical" evidence="9">
    <location>
        <begin position="231"/>
        <end position="254"/>
    </location>
</feature>
<dbReference type="InterPro" id="IPR002000">
    <property type="entry name" value="Lysosome-assoc_membr_glycop"/>
</dbReference>
<keyword evidence="3 10" id="KW-0732">Signal</keyword>
<organism evidence="12 13">
    <name type="scientific">Triplophysa rosa</name>
    <name type="common">Cave loach</name>
    <dbReference type="NCBI Taxonomy" id="992332"/>
    <lineage>
        <taxon>Eukaryota</taxon>
        <taxon>Metazoa</taxon>
        <taxon>Chordata</taxon>
        <taxon>Craniata</taxon>
        <taxon>Vertebrata</taxon>
        <taxon>Euteleostomi</taxon>
        <taxon>Actinopterygii</taxon>
        <taxon>Neopterygii</taxon>
        <taxon>Teleostei</taxon>
        <taxon>Ostariophysi</taxon>
        <taxon>Cypriniformes</taxon>
        <taxon>Nemacheilidae</taxon>
        <taxon>Triplophysa</taxon>
    </lineage>
</organism>
<evidence type="ECO:0000256" key="4">
    <source>
        <dbReference type="ARBA" id="ARBA00022753"/>
    </source>
</evidence>
<protein>
    <submittedName>
        <fullName evidence="12">Lysosome-associated membrane glycoprotein 3</fullName>
    </submittedName>
</protein>
<proteinExistence type="inferred from homology"/>
<evidence type="ECO:0000256" key="3">
    <source>
        <dbReference type="ARBA" id="ARBA00022729"/>
    </source>
</evidence>
<dbReference type="Pfam" id="PF01299">
    <property type="entry name" value="Lamp2-like_luminal"/>
    <property type="match status" value="1"/>
</dbReference>
<keyword evidence="7" id="KW-0325">Glycoprotein</keyword>
<dbReference type="Gene3D" id="2.40.160.110">
    <property type="match status" value="1"/>
</dbReference>
<comment type="caution">
    <text evidence="8">Lacks conserved residue(s) required for the propagation of feature annotation.</text>
</comment>
<dbReference type="GO" id="GO:0072594">
    <property type="term" value="P:establishment of protein localization to organelle"/>
    <property type="evidence" value="ECO:0007669"/>
    <property type="project" value="TreeGrafter"/>
</dbReference>
<dbReference type="OrthoDB" id="9428839at2759"/>
<dbReference type="PANTHER" id="PTHR11506:SF30">
    <property type="entry name" value="LYSOSOME-ASSOCIATED MEMBRANE GLYCOPROTEIN 3"/>
    <property type="match status" value="1"/>
</dbReference>
<keyword evidence="6 8" id="KW-0472">Membrane</keyword>
<dbReference type="Proteomes" id="UP001059041">
    <property type="component" value="Linkage Group LG25"/>
</dbReference>
<feature type="domain" description="Lysosome-associated membrane glycoprotein 2-like luminal" evidence="11">
    <location>
        <begin position="70"/>
        <end position="212"/>
    </location>
</feature>
<keyword evidence="4" id="KW-0967">Endosome</keyword>